<evidence type="ECO:0000313" key="1">
    <source>
        <dbReference type="EMBL" id="RKH58488.1"/>
    </source>
</evidence>
<dbReference type="EMBL" id="RAWB01000155">
    <property type="protein sequence ID" value="RKH58488.1"/>
    <property type="molecule type" value="Genomic_DNA"/>
</dbReference>
<name>A0A3A8PR38_9BACT</name>
<accession>A0A3A8PR38</accession>
<keyword evidence="2" id="KW-1185">Reference proteome</keyword>
<protein>
    <submittedName>
        <fullName evidence="1">Uncharacterized protein</fullName>
    </submittedName>
</protein>
<dbReference type="RefSeq" id="WP_120644355.1">
    <property type="nucleotide sequence ID" value="NZ_RAWB01000155.1"/>
</dbReference>
<dbReference type="AlphaFoldDB" id="A0A3A8PR38"/>
<dbReference type="Proteomes" id="UP000272888">
    <property type="component" value="Unassembled WGS sequence"/>
</dbReference>
<sequence>MRIALDTPFLKDGIRSTNFFNGRLLSAEDLGQEQTARDAGQQRLGRALGEGVAYGLEVSLSQDNSATTPLVTVQPGLAVNREGEAMELLQPVEVSLLQGAVEASGGTAATAGTGAFGACSPPGSVYVSGTGVYLLVMAPAYGREGRAVASGLGGVQSGCDAKLLVEGVRFRLLRLDVSSADLALAQEKTLRNKVAHQCLGTTDVKSQAFVLDPFATPTETQAAAGGYGLIDKLRPNFLTPCDVPLAVMHWRDGVGLRWVDLWSARRRLARVAHPARWSLGLGERRAAEGEATFLQFQEQLDRLRQVNPELVKATDVFTFLPAAGVLPLADVQGSVGFRLTTFFEGLTTRQPPINIEGARLQSLLRLSFAFPPLELSKKELLWLYVVQENQAAQLGATKPQPYLVFSSGYMPYLGDPRYDAAHWSFGNFALP</sequence>
<evidence type="ECO:0000313" key="2">
    <source>
        <dbReference type="Proteomes" id="UP000272888"/>
    </source>
</evidence>
<reference evidence="2" key="1">
    <citation type="submission" date="2018-09" db="EMBL/GenBank/DDBJ databases">
        <authorList>
            <person name="Livingstone P.G."/>
            <person name="Whitworth D.E."/>
        </authorList>
    </citation>
    <scope>NUCLEOTIDE SEQUENCE [LARGE SCALE GENOMIC DNA]</scope>
    <source>
        <strain evidence="2">CA051B</strain>
    </source>
</reference>
<gene>
    <name evidence="1" type="ORF">D7V93_16650</name>
</gene>
<proteinExistence type="predicted"/>
<organism evidence="1 2">
    <name type="scientific">Corallococcus llansteffanensis</name>
    <dbReference type="NCBI Taxonomy" id="2316731"/>
    <lineage>
        <taxon>Bacteria</taxon>
        <taxon>Pseudomonadati</taxon>
        <taxon>Myxococcota</taxon>
        <taxon>Myxococcia</taxon>
        <taxon>Myxococcales</taxon>
        <taxon>Cystobacterineae</taxon>
        <taxon>Myxococcaceae</taxon>
        <taxon>Corallococcus</taxon>
    </lineage>
</organism>
<comment type="caution">
    <text evidence="1">The sequence shown here is derived from an EMBL/GenBank/DDBJ whole genome shotgun (WGS) entry which is preliminary data.</text>
</comment>